<sequence>MPVESESTVTQWYQVLIIGLAMGCMLLGIAVAIVSTKRTRTEKNRGGSTSTPSCSKNEISPIDQDVSHHSPNAGAGSNVFADATLAANSDQHRVPDQQIDAEILASAEHDILLHWNSLTRTAEEYLHRGGHRGICWQIMGWQPEIVLATAPSTIGVWAVAGIELLPDLSNNEELLDAPGADQIKQASLLFHYAAINLSEPMEPQFHRPDHPLPHQNTDSKTGTVDLPSVADIASDQASDLRLNSLRDEPLRWRFACRLLMNLSPERAVERLSYRLQAKIQRPDR</sequence>
<keyword evidence="2" id="KW-0472">Membrane</keyword>
<evidence type="ECO:0000256" key="1">
    <source>
        <dbReference type="SAM" id="MobiDB-lite"/>
    </source>
</evidence>
<keyword evidence="4" id="KW-1185">Reference proteome</keyword>
<evidence type="ECO:0000313" key="3">
    <source>
        <dbReference type="EMBL" id="ADG66235.1"/>
    </source>
</evidence>
<protein>
    <submittedName>
        <fullName evidence="3">Uncharacterized protein</fullName>
    </submittedName>
</protein>
<reference evidence="3 4" key="1">
    <citation type="journal article" date="2010" name="Stand. Genomic Sci.">
        <title>Complete genome sequence of Planctomyces limnophilus type strain (Mu 290).</title>
        <authorList>
            <person name="Labutti K."/>
            <person name="Sikorski J."/>
            <person name="Schneider S."/>
            <person name="Nolan M."/>
            <person name="Lucas S."/>
            <person name="Glavina Del Rio T."/>
            <person name="Tice H."/>
            <person name="Cheng J.F."/>
            <person name="Goodwin L."/>
            <person name="Pitluck S."/>
            <person name="Liolios K."/>
            <person name="Ivanova N."/>
            <person name="Mavromatis K."/>
            <person name="Mikhailova N."/>
            <person name="Pati A."/>
            <person name="Chen A."/>
            <person name="Palaniappan K."/>
            <person name="Land M."/>
            <person name="Hauser L."/>
            <person name="Chang Y.J."/>
            <person name="Jeffries C.D."/>
            <person name="Tindall B.J."/>
            <person name="Rohde M."/>
            <person name="Goker M."/>
            <person name="Woyke T."/>
            <person name="Bristow J."/>
            <person name="Eisen J.A."/>
            <person name="Markowitz V."/>
            <person name="Hugenholtz P."/>
            <person name="Kyrpides N.C."/>
            <person name="Klenk H.P."/>
            <person name="Lapidus A."/>
        </authorList>
    </citation>
    <scope>NUCLEOTIDE SEQUENCE [LARGE SCALE GENOMIC DNA]</scope>
    <source>
        <strain evidence="4">ATCC 43296 / DSM 3776 / IFAM 1008 / 290</strain>
    </source>
</reference>
<feature type="compositionally biased region" description="Polar residues" evidence="1">
    <location>
        <begin position="46"/>
        <end position="58"/>
    </location>
</feature>
<organism evidence="3 4">
    <name type="scientific">Planctopirus limnophila (strain ATCC 43296 / DSM 3776 / IFAM 1008 / Mu 290)</name>
    <name type="common">Planctomyces limnophilus</name>
    <dbReference type="NCBI Taxonomy" id="521674"/>
    <lineage>
        <taxon>Bacteria</taxon>
        <taxon>Pseudomonadati</taxon>
        <taxon>Planctomycetota</taxon>
        <taxon>Planctomycetia</taxon>
        <taxon>Planctomycetales</taxon>
        <taxon>Planctomycetaceae</taxon>
        <taxon>Planctopirus</taxon>
    </lineage>
</organism>
<proteinExistence type="predicted"/>
<feature type="region of interest" description="Disordered" evidence="1">
    <location>
        <begin position="205"/>
        <end position="224"/>
    </location>
</feature>
<dbReference type="AlphaFoldDB" id="D5SPK5"/>
<evidence type="ECO:0000313" key="4">
    <source>
        <dbReference type="Proteomes" id="UP000002220"/>
    </source>
</evidence>
<evidence type="ECO:0000256" key="2">
    <source>
        <dbReference type="SAM" id="Phobius"/>
    </source>
</evidence>
<dbReference type="Proteomes" id="UP000002220">
    <property type="component" value="Chromosome"/>
</dbReference>
<dbReference type="KEGG" id="plm:Plim_0384"/>
<keyword evidence="2" id="KW-1133">Transmembrane helix</keyword>
<dbReference type="EMBL" id="CP001744">
    <property type="protein sequence ID" value="ADG66235.1"/>
    <property type="molecule type" value="Genomic_DNA"/>
</dbReference>
<feature type="transmembrane region" description="Helical" evidence="2">
    <location>
        <begin position="12"/>
        <end position="35"/>
    </location>
</feature>
<gene>
    <name evidence="3" type="ordered locus">Plim_0384</name>
</gene>
<name>D5SPK5_PLAL2</name>
<feature type="region of interest" description="Disordered" evidence="1">
    <location>
        <begin position="38"/>
        <end position="73"/>
    </location>
</feature>
<dbReference type="HOGENOM" id="CLU_979536_0_0_0"/>
<accession>D5SPK5</accession>
<keyword evidence="2" id="KW-0812">Transmembrane</keyword>